<name>A0ABW0U746_9BACI</name>
<dbReference type="Pfam" id="PF21117">
    <property type="entry name" value="MRB1590_C"/>
    <property type="match status" value="1"/>
</dbReference>
<dbReference type="PANTHER" id="PTHR38149">
    <property type="entry name" value="ATPASE"/>
    <property type="match status" value="1"/>
</dbReference>
<dbReference type="RefSeq" id="WP_270897934.1">
    <property type="nucleotide sequence ID" value="NZ_JBHSPF010000018.1"/>
</dbReference>
<evidence type="ECO:0000313" key="5">
    <source>
        <dbReference type="Proteomes" id="UP001596143"/>
    </source>
</evidence>
<reference evidence="5" key="1">
    <citation type="journal article" date="2019" name="Int. J. Syst. Evol. Microbiol.">
        <title>The Global Catalogue of Microorganisms (GCM) 10K type strain sequencing project: providing services to taxonomists for standard genome sequencing and annotation.</title>
        <authorList>
            <consortium name="The Broad Institute Genomics Platform"/>
            <consortium name="The Broad Institute Genome Sequencing Center for Infectious Disease"/>
            <person name="Wu L."/>
            <person name="Ma J."/>
        </authorList>
    </citation>
    <scope>NUCLEOTIDE SEQUENCE [LARGE SCALE GENOMIC DNA]</scope>
    <source>
        <strain evidence="5">CGMCC 1.15790</strain>
    </source>
</reference>
<evidence type="ECO:0000313" key="4">
    <source>
        <dbReference type="EMBL" id="MFC5628156.1"/>
    </source>
</evidence>
<dbReference type="InterPro" id="IPR049069">
    <property type="entry name" value="MRB1590-like_C"/>
</dbReference>
<organism evidence="4 5">
    <name type="scientific">Aliibacillus thermotolerans</name>
    <dbReference type="NCBI Taxonomy" id="1834418"/>
    <lineage>
        <taxon>Bacteria</taxon>
        <taxon>Bacillati</taxon>
        <taxon>Bacillota</taxon>
        <taxon>Bacilli</taxon>
        <taxon>Bacillales</taxon>
        <taxon>Bacillaceae</taxon>
        <taxon>Aliibacillus</taxon>
    </lineage>
</organism>
<dbReference type="InterPro" id="IPR046834">
    <property type="entry name" value="ABC_ATPase_C"/>
</dbReference>
<gene>
    <name evidence="4" type="ORF">ACFPTR_04505</name>
</gene>
<dbReference type="SUPFAM" id="SSF52540">
    <property type="entry name" value="P-loop containing nucleoside triphosphate hydrolases"/>
    <property type="match status" value="1"/>
</dbReference>
<dbReference type="Pfam" id="PF20446">
    <property type="entry name" value="ABC_N"/>
    <property type="match status" value="1"/>
</dbReference>
<dbReference type="InterPro" id="IPR027417">
    <property type="entry name" value="P-loop_NTPase"/>
</dbReference>
<evidence type="ECO:0000259" key="1">
    <source>
        <dbReference type="Pfam" id="PF09818"/>
    </source>
</evidence>
<dbReference type="PANTHER" id="PTHR38149:SF1">
    <property type="entry name" value="ATPASE"/>
    <property type="match status" value="1"/>
</dbReference>
<evidence type="ECO:0000259" key="2">
    <source>
        <dbReference type="Pfam" id="PF20446"/>
    </source>
</evidence>
<proteinExistence type="predicted"/>
<feature type="domain" description="ATPase of the ABC class C-terminal" evidence="1">
    <location>
        <begin position="158"/>
        <end position="435"/>
    </location>
</feature>
<dbReference type="Proteomes" id="UP001596143">
    <property type="component" value="Unassembled WGS sequence"/>
</dbReference>
<sequence>MKELQRQLLELDRKGYKAYEKIKGTYYFHNFTFHVDHVQKDPYAPPSRVRIVYDRHTLDLDEEVDKTNARRIGTIDFFAYLVGTYLRKTGQNKQFIIDMPGQEILDRTAVVLKEKTLEVRLSIPLPAKGRTILGKKAMALLTKQLPTLAFEAIESYRKEDLEKQLLLVDEQVTIRSYLEKNECIAFIANGAILPRESGVSNRPLSKVKAIPFQSPPSFERDIPLPNGKTIRGMVLPKGIHLIVGGGYHGKSTLLQALERGVYNHRSEDGREYVITTEKAVKIRAEDGRKVTKVDISPFISQLPNKQDTTSFTTENASGSTSQAANIMESIEAGANCLLIDEDTSATNFMIRDARMDALVKKEPITPFIDQVEALYRDHGISTVLVIGGAGDYFDVADHVLLMDEYIPKDVTKEVKEIVASYPNKRTSCSETSFRTIGKRKIDPETFRFHGKQKIRTKGKNTILYGKEMIDLSSLEQLMDPSQTNAIAQMLRLIGKWSEELTMQEVLRKLTLFIEKEGIDALSPFEGHPGDMAMPRMLEVALSINRFRRLKIRD</sequence>
<protein>
    <submittedName>
        <fullName evidence="4">ABC-ATPase domain-containing protein</fullName>
    </submittedName>
</protein>
<dbReference type="Pfam" id="PF09818">
    <property type="entry name" value="ABC_ATPase"/>
    <property type="match status" value="1"/>
</dbReference>
<comment type="caution">
    <text evidence="4">The sequence shown here is derived from an EMBL/GenBank/DDBJ whole genome shotgun (WGS) entry which is preliminary data.</text>
</comment>
<feature type="domain" description="ATPase of the ABC class N-terminal" evidence="2">
    <location>
        <begin position="1"/>
        <end position="149"/>
    </location>
</feature>
<dbReference type="EMBL" id="JBHSPF010000018">
    <property type="protein sequence ID" value="MFC5628156.1"/>
    <property type="molecule type" value="Genomic_DNA"/>
</dbReference>
<accession>A0ABW0U746</accession>
<feature type="domain" description="MRB1590-like C-terminal" evidence="3">
    <location>
        <begin position="453"/>
        <end position="552"/>
    </location>
</feature>
<dbReference type="InterPro" id="IPR019195">
    <property type="entry name" value="ABC_ATPase_put"/>
</dbReference>
<keyword evidence="5" id="KW-1185">Reference proteome</keyword>
<evidence type="ECO:0000259" key="3">
    <source>
        <dbReference type="Pfam" id="PF21117"/>
    </source>
</evidence>
<dbReference type="InterPro" id="IPR046833">
    <property type="entry name" value="ABC_N"/>
</dbReference>